<keyword evidence="6 9" id="KW-0675">Receptor</keyword>
<dbReference type="PROSITE" id="PS00237">
    <property type="entry name" value="G_PROTEIN_RECEP_F1_1"/>
    <property type="match status" value="1"/>
</dbReference>
<evidence type="ECO:0000313" key="13">
    <source>
        <dbReference type="Proteomes" id="UP001318040"/>
    </source>
</evidence>
<dbReference type="GO" id="GO:0007204">
    <property type="term" value="P:positive regulation of cytosolic calcium ion concentration"/>
    <property type="evidence" value="ECO:0007669"/>
    <property type="project" value="TreeGrafter"/>
</dbReference>
<evidence type="ECO:0000256" key="5">
    <source>
        <dbReference type="ARBA" id="ARBA00023136"/>
    </source>
</evidence>
<dbReference type="Proteomes" id="UP001318040">
    <property type="component" value="Chromosome 38"/>
</dbReference>
<dbReference type="PANTHER" id="PTHR24225">
    <property type="entry name" value="CHEMOTACTIC RECEPTOR"/>
    <property type="match status" value="1"/>
</dbReference>
<dbReference type="GO" id="GO:0007200">
    <property type="term" value="P:phospholipase C-activating G protein-coupled receptor signaling pathway"/>
    <property type="evidence" value="ECO:0007669"/>
    <property type="project" value="TreeGrafter"/>
</dbReference>
<evidence type="ECO:0000313" key="14">
    <source>
        <dbReference type="RefSeq" id="XP_032823601.1"/>
    </source>
</evidence>
<evidence type="ECO:0000256" key="11">
    <source>
        <dbReference type="SAM" id="Phobius"/>
    </source>
</evidence>
<dbReference type="RefSeq" id="XP_032823601.1">
    <property type="nucleotide sequence ID" value="XM_032967710.1"/>
</dbReference>
<dbReference type="PRINTS" id="PR00526">
    <property type="entry name" value="FMETLEUPHER"/>
</dbReference>
<feature type="transmembrane region" description="Helical" evidence="11">
    <location>
        <begin position="55"/>
        <end position="75"/>
    </location>
</feature>
<evidence type="ECO:0000256" key="10">
    <source>
        <dbReference type="SAM" id="MobiDB-lite"/>
    </source>
</evidence>
<feature type="transmembrane region" description="Helical" evidence="11">
    <location>
        <begin position="87"/>
        <end position="112"/>
    </location>
</feature>
<dbReference type="SUPFAM" id="SSF81321">
    <property type="entry name" value="Family A G protein-coupled receptor-like"/>
    <property type="match status" value="1"/>
</dbReference>
<dbReference type="Gene3D" id="1.20.1070.10">
    <property type="entry name" value="Rhodopsin 7-helix transmembrane proteins"/>
    <property type="match status" value="1"/>
</dbReference>
<dbReference type="GO" id="GO:0004875">
    <property type="term" value="F:complement receptor activity"/>
    <property type="evidence" value="ECO:0007669"/>
    <property type="project" value="TreeGrafter"/>
</dbReference>
<dbReference type="PROSITE" id="PS50262">
    <property type="entry name" value="G_PROTEIN_RECEP_F1_2"/>
    <property type="match status" value="1"/>
</dbReference>
<comment type="subcellular location">
    <subcellularLocation>
        <location evidence="1">Membrane</location>
        <topology evidence="1">Multi-pass membrane protein</topology>
    </subcellularLocation>
</comment>
<dbReference type="GO" id="GO:0005886">
    <property type="term" value="C:plasma membrane"/>
    <property type="evidence" value="ECO:0007669"/>
    <property type="project" value="TreeGrafter"/>
</dbReference>
<reference evidence="14" key="1">
    <citation type="submission" date="2025-08" db="UniProtKB">
        <authorList>
            <consortium name="RefSeq"/>
        </authorList>
    </citation>
    <scope>IDENTIFICATION</scope>
    <source>
        <tissue evidence="14">Sperm</tissue>
    </source>
</reference>
<evidence type="ECO:0000256" key="8">
    <source>
        <dbReference type="ARBA" id="ARBA00025736"/>
    </source>
</evidence>
<dbReference type="Pfam" id="PF00001">
    <property type="entry name" value="7tm_1"/>
    <property type="match status" value="1"/>
</dbReference>
<keyword evidence="2 9" id="KW-0812">Transmembrane</keyword>
<name>A0AAJ7TSW0_PETMA</name>
<proteinExistence type="inferred from homology"/>
<sequence length="375" mass="41387">MEPSATTLAGPFGIQADNCTDPSFNNCTALHNHTDHEDDDHIGTAGNKAMTVINILLYSVVFVCGTLGNGAVVWVAGFRMKRSPVTVYFLSLAAVDFTFVATLPLLIMLLVHQHWPFDHTACKVLPSFIIFNMYASVYLLSAISLDRYFAVVQPILALRIRSTRVAWVVCVVSLCAAALSTLPSFLYREIIEDEIGLTWCMVNYGEEEDVILVAVGVFTLLAGFLLPLVAICFCYMCVVHKMRSMSRVHTSRRARSVRLIAAVVVAFFVCWFPYHILVIVKLVPLENEEASHHLMEIMNFLQPLAVGIAITNSCVNPFLYVFVGREFRKTLLRSSPILRQLEAALGEDASGGSALSQQGTKSSSDSGQTSQMHQV</sequence>
<feature type="transmembrane region" description="Helical" evidence="11">
    <location>
        <begin position="259"/>
        <end position="280"/>
    </location>
</feature>
<dbReference type="GO" id="GO:0006954">
    <property type="term" value="P:inflammatory response"/>
    <property type="evidence" value="ECO:0007669"/>
    <property type="project" value="TreeGrafter"/>
</dbReference>
<accession>A0AAJ7TSW0</accession>
<feature type="transmembrane region" description="Helical" evidence="11">
    <location>
        <begin position="300"/>
        <end position="323"/>
    </location>
</feature>
<keyword evidence="5 11" id="KW-0472">Membrane</keyword>
<dbReference type="PRINTS" id="PR00237">
    <property type="entry name" value="GPCRRHODOPSN"/>
</dbReference>
<gene>
    <name evidence="14" type="primary">LOC116950166</name>
</gene>
<keyword evidence="7 9" id="KW-0807">Transducer</keyword>
<comment type="similarity">
    <text evidence="9">Belongs to the G-protein coupled receptor 1 family.</text>
</comment>
<evidence type="ECO:0000259" key="12">
    <source>
        <dbReference type="PROSITE" id="PS50262"/>
    </source>
</evidence>
<evidence type="ECO:0000256" key="1">
    <source>
        <dbReference type="ARBA" id="ARBA00004141"/>
    </source>
</evidence>
<dbReference type="InterPro" id="IPR017452">
    <property type="entry name" value="GPCR_Rhodpsn_7TM"/>
</dbReference>
<organism evidence="13 14">
    <name type="scientific">Petromyzon marinus</name>
    <name type="common">Sea lamprey</name>
    <dbReference type="NCBI Taxonomy" id="7757"/>
    <lineage>
        <taxon>Eukaryota</taxon>
        <taxon>Metazoa</taxon>
        <taxon>Chordata</taxon>
        <taxon>Craniata</taxon>
        <taxon>Vertebrata</taxon>
        <taxon>Cyclostomata</taxon>
        <taxon>Hyperoartia</taxon>
        <taxon>Petromyzontiformes</taxon>
        <taxon>Petromyzontidae</taxon>
        <taxon>Petromyzon</taxon>
    </lineage>
</organism>
<dbReference type="AlphaFoldDB" id="A0AAJ7TSW0"/>
<dbReference type="KEGG" id="pmrn:116950166"/>
<comment type="similarity">
    <text evidence="8">Belongs to the chemokine-like receptor (CMKLR) family.</text>
</comment>
<keyword evidence="3 11" id="KW-1133">Transmembrane helix</keyword>
<evidence type="ECO:0000256" key="4">
    <source>
        <dbReference type="ARBA" id="ARBA00023040"/>
    </source>
</evidence>
<feature type="region of interest" description="Disordered" evidence="10">
    <location>
        <begin position="349"/>
        <end position="375"/>
    </location>
</feature>
<evidence type="ECO:0000256" key="7">
    <source>
        <dbReference type="ARBA" id="ARBA00023224"/>
    </source>
</evidence>
<dbReference type="InterPro" id="IPR000276">
    <property type="entry name" value="GPCR_Rhodpsn"/>
</dbReference>
<evidence type="ECO:0000256" key="9">
    <source>
        <dbReference type="RuleBase" id="RU000688"/>
    </source>
</evidence>
<dbReference type="InterPro" id="IPR000826">
    <property type="entry name" value="Formyl_rcpt-rel"/>
</dbReference>
<feature type="transmembrane region" description="Helical" evidence="11">
    <location>
        <begin position="165"/>
        <end position="187"/>
    </location>
</feature>
<feature type="compositionally biased region" description="Polar residues" evidence="10">
    <location>
        <begin position="353"/>
        <end position="375"/>
    </location>
</feature>
<feature type="transmembrane region" description="Helical" evidence="11">
    <location>
        <begin position="211"/>
        <end position="238"/>
    </location>
</feature>
<feature type="domain" description="G-protein coupled receptors family 1 profile" evidence="12">
    <location>
        <begin position="68"/>
        <end position="320"/>
    </location>
</feature>
<evidence type="ECO:0000256" key="6">
    <source>
        <dbReference type="ARBA" id="ARBA00023170"/>
    </source>
</evidence>
<keyword evidence="4 9" id="KW-0297">G-protein coupled receptor</keyword>
<dbReference type="GO" id="GO:0004930">
    <property type="term" value="F:G protein-coupled receptor activity"/>
    <property type="evidence" value="ECO:0007669"/>
    <property type="project" value="UniProtKB-KW"/>
</dbReference>
<feature type="transmembrane region" description="Helical" evidence="11">
    <location>
        <begin position="124"/>
        <end position="145"/>
    </location>
</feature>
<evidence type="ECO:0000256" key="2">
    <source>
        <dbReference type="ARBA" id="ARBA00022692"/>
    </source>
</evidence>
<keyword evidence="13" id="KW-1185">Reference proteome</keyword>
<evidence type="ECO:0000256" key="3">
    <source>
        <dbReference type="ARBA" id="ARBA00022989"/>
    </source>
</evidence>
<protein>
    <submittedName>
        <fullName evidence="14">C3a anaphylatoxin chemotactic receptor-like</fullName>
    </submittedName>
</protein>
<dbReference type="PANTHER" id="PTHR24225:SF24">
    <property type="entry name" value="G-PROTEIN COUPLED RECEPTORS FAMILY 1 PROFILE DOMAIN-CONTAINING PROTEIN"/>
    <property type="match status" value="1"/>
</dbReference>